<feature type="transmembrane region" description="Helical" evidence="1">
    <location>
        <begin position="7"/>
        <end position="26"/>
    </location>
</feature>
<evidence type="ECO:0000256" key="1">
    <source>
        <dbReference type="SAM" id="Phobius"/>
    </source>
</evidence>
<proteinExistence type="predicted"/>
<comment type="caution">
    <text evidence="2">The sequence shown here is derived from an EMBL/GenBank/DDBJ whole genome shotgun (WGS) entry which is preliminary data.</text>
</comment>
<feature type="transmembrane region" description="Helical" evidence="1">
    <location>
        <begin position="84"/>
        <end position="107"/>
    </location>
</feature>
<organism evidence="2 3">
    <name type="scientific">Candidatus Iainarchaeum sp</name>
    <dbReference type="NCBI Taxonomy" id="3101447"/>
    <lineage>
        <taxon>Archaea</taxon>
        <taxon>Candidatus Iainarchaeota</taxon>
        <taxon>Candidatus Iainarchaeia</taxon>
        <taxon>Candidatus Iainarchaeales</taxon>
        <taxon>Candidatus Iainarchaeaceae</taxon>
        <taxon>Candidatus Iainarchaeum</taxon>
    </lineage>
</organism>
<reference evidence="2" key="2">
    <citation type="submission" date="2021-05" db="EMBL/GenBank/DDBJ databases">
        <title>Protein family content uncovers lineage relationships and bacterial pathway maintenance mechanisms in DPANN archaea.</title>
        <authorList>
            <person name="Castelle C.J."/>
            <person name="Meheust R."/>
            <person name="Jaffe A.L."/>
            <person name="Seitz K."/>
            <person name="Gong X."/>
            <person name="Baker B.J."/>
            <person name="Banfield J.F."/>
        </authorList>
    </citation>
    <scope>NUCLEOTIDE SEQUENCE</scope>
    <source>
        <strain evidence="2">RIFCSPLOWO2_01_FULL_AR10_48_17</strain>
    </source>
</reference>
<dbReference type="AlphaFoldDB" id="A0A8T4L3Y3"/>
<feature type="transmembrane region" description="Helical" evidence="1">
    <location>
        <begin position="60"/>
        <end position="78"/>
    </location>
</feature>
<dbReference type="EMBL" id="JAGVWC010000012">
    <property type="protein sequence ID" value="MBS3062043.1"/>
    <property type="molecule type" value="Genomic_DNA"/>
</dbReference>
<keyword evidence="1" id="KW-0812">Transmembrane</keyword>
<reference evidence="2" key="1">
    <citation type="submission" date="2021-03" db="EMBL/GenBank/DDBJ databases">
        <authorList>
            <person name="Jaffe A."/>
        </authorList>
    </citation>
    <scope>NUCLEOTIDE SEQUENCE</scope>
    <source>
        <strain evidence="2">RIFCSPLOWO2_01_FULL_AR10_48_17</strain>
    </source>
</reference>
<evidence type="ECO:0000313" key="2">
    <source>
        <dbReference type="EMBL" id="MBS3062043.1"/>
    </source>
</evidence>
<gene>
    <name evidence="2" type="ORF">J4215_05670</name>
</gene>
<dbReference type="Proteomes" id="UP000675968">
    <property type="component" value="Unassembled WGS sequence"/>
</dbReference>
<feature type="transmembrane region" description="Helical" evidence="1">
    <location>
        <begin position="114"/>
        <end position="133"/>
    </location>
</feature>
<keyword evidence="1" id="KW-0472">Membrane</keyword>
<feature type="transmembrane region" description="Helical" evidence="1">
    <location>
        <begin position="139"/>
        <end position="157"/>
    </location>
</feature>
<evidence type="ECO:0000313" key="3">
    <source>
        <dbReference type="Proteomes" id="UP000675968"/>
    </source>
</evidence>
<accession>A0A8T4L3Y3</accession>
<keyword evidence="1" id="KW-1133">Transmembrane helix</keyword>
<sequence length="159" mass="17892">MNGIQKSMLLWGVICLIGFGVFQFWHASLAEVNTTLAVLSIIGLFALYYWVPQANRKKLLVAWSILVILGLVISIFWMNGWLSTAGITAPFISMWLVLFTLGFAYTGHYTKENAWFAAALIQILLLIGVWLHVASVWDFSYLLLGIITGIPLILMSFKY</sequence>
<protein>
    <submittedName>
        <fullName evidence="2">Uncharacterized protein</fullName>
    </submittedName>
</protein>
<name>A0A8T4L3Y3_9ARCH</name>
<feature type="transmembrane region" description="Helical" evidence="1">
    <location>
        <begin position="32"/>
        <end position="51"/>
    </location>
</feature>